<dbReference type="GO" id="GO:0016020">
    <property type="term" value="C:membrane"/>
    <property type="evidence" value="ECO:0007669"/>
    <property type="project" value="UniProtKB-SubCell"/>
</dbReference>
<evidence type="ECO:0000256" key="7">
    <source>
        <dbReference type="ARBA" id="ARBA00022741"/>
    </source>
</evidence>
<keyword evidence="3 21" id="KW-0813">Transport</keyword>
<evidence type="ECO:0000256" key="11">
    <source>
        <dbReference type="ARBA" id="ARBA00023053"/>
    </source>
</evidence>
<dbReference type="PANTHER" id="PTHR48013">
    <property type="entry name" value="DUAL SPECIFICITY MITOGEN-ACTIVATED PROTEIN KINASE KINASE 5-RELATED"/>
    <property type="match status" value="1"/>
</dbReference>
<evidence type="ECO:0000256" key="22">
    <source>
        <dbReference type="SAM" id="Phobius"/>
    </source>
</evidence>
<keyword evidence="8" id="KW-0418">Kinase</keyword>
<evidence type="ECO:0000256" key="5">
    <source>
        <dbReference type="ARBA" id="ARBA00022679"/>
    </source>
</evidence>
<comment type="catalytic activity">
    <reaction evidence="19">
        <text>L-threonyl-[protein] + ATP = O-phospho-L-threonyl-[protein] + ADP + H(+)</text>
        <dbReference type="Rhea" id="RHEA:46608"/>
        <dbReference type="Rhea" id="RHEA-COMP:11060"/>
        <dbReference type="Rhea" id="RHEA-COMP:11605"/>
        <dbReference type="ChEBI" id="CHEBI:15378"/>
        <dbReference type="ChEBI" id="CHEBI:30013"/>
        <dbReference type="ChEBI" id="CHEBI:30616"/>
        <dbReference type="ChEBI" id="CHEBI:61977"/>
        <dbReference type="ChEBI" id="CHEBI:456216"/>
        <dbReference type="EC" id="2.7.12.2"/>
    </reaction>
</comment>
<comment type="similarity">
    <text evidence="16">Belongs to the protein kinase superfamily. STE Ser/Thr protein kinase family. MAP kinase kinase subfamily.</text>
</comment>
<evidence type="ECO:0000313" key="24">
    <source>
        <dbReference type="EMBL" id="CAD7624939.1"/>
    </source>
</evidence>
<comment type="catalytic activity">
    <reaction evidence="18">
        <text>L-seryl-[protein] + ATP = O-phospho-L-seryl-[protein] + ADP + H(+)</text>
        <dbReference type="Rhea" id="RHEA:17989"/>
        <dbReference type="Rhea" id="RHEA-COMP:9863"/>
        <dbReference type="Rhea" id="RHEA-COMP:11604"/>
        <dbReference type="ChEBI" id="CHEBI:15378"/>
        <dbReference type="ChEBI" id="CHEBI:29999"/>
        <dbReference type="ChEBI" id="CHEBI:30616"/>
        <dbReference type="ChEBI" id="CHEBI:83421"/>
        <dbReference type="ChEBI" id="CHEBI:456216"/>
        <dbReference type="EC" id="2.7.12.2"/>
    </reaction>
</comment>
<evidence type="ECO:0000256" key="9">
    <source>
        <dbReference type="ARBA" id="ARBA00022840"/>
    </source>
</evidence>
<keyword evidence="7" id="KW-0547">Nucleotide-binding</keyword>
<evidence type="ECO:0000256" key="8">
    <source>
        <dbReference type="ARBA" id="ARBA00022777"/>
    </source>
</evidence>
<accession>A0A7R9KKL6</accession>
<evidence type="ECO:0000256" key="1">
    <source>
        <dbReference type="ARBA" id="ARBA00004141"/>
    </source>
</evidence>
<dbReference type="PROSITE" id="PS50011">
    <property type="entry name" value="PROTEIN_KINASE_DOM"/>
    <property type="match status" value="1"/>
</dbReference>
<evidence type="ECO:0000256" key="15">
    <source>
        <dbReference type="ARBA" id="ARBA00023303"/>
    </source>
</evidence>
<evidence type="ECO:0000256" key="3">
    <source>
        <dbReference type="ARBA" id="ARBA00022448"/>
    </source>
</evidence>
<evidence type="ECO:0000256" key="14">
    <source>
        <dbReference type="ARBA" id="ARBA00023201"/>
    </source>
</evidence>
<dbReference type="EC" id="2.7.12.2" evidence="17"/>
<comment type="similarity">
    <text evidence="2 21">Belongs to the amiloride-sensitive sodium channel (TC 1.A.6) family.</text>
</comment>
<evidence type="ECO:0000256" key="4">
    <source>
        <dbReference type="ARBA" id="ARBA00022461"/>
    </source>
</evidence>
<name>A0A7R9KKL6_9ACAR</name>
<keyword evidence="11" id="KW-0915">Sodium</keyword>
<evidence type="ECO:0000313" key="25">
    <source>
        <dbReference type="Proteomes" id="UP000759131"/>
    </source>
</evidence>
<dbReference type="EMBL" id="CAJPIZ010002686">
    <property type="protein sequence ID" value="CAG2105369.1"/>
    <property type="molecule type" value="Genomic_DNA"/>
</dbReference>
<dbReference type="GO" id="GO:0004708">
    <property type="term" value="F:MAP kinase kinase activity"/>
    <property type="evidence" value="ECO:0007669"/>
    <property type="project" value="UniProtKB-EC"/>
</dbReference>
<keyword evidence="13 22" id="KW-0472">Membrane</keyword>
<evidence type="ECO:0000256" key="20">
    <source>
        <dbReference type="ARBA" id="ARBA00051693"/>
    </source>
</evidence>
<reference evidence="24" key="1">
    <citation type="submission" date="2020-11" db="EMBL/GenBank/DDBJ databases">
        <authorList>
            <person name="Tran Van P."/>
        </authorList>
    </citation>
    <scope>NUCLEOTIDE SEQUENCE</scope>
</reference>
<keyword evidence="6 21" id="KW-0812">Transmembrane</keyword>
<keyword evidence="14 21" id="KW-0739">Sodium transport</keyword>
<evidence type="ECO:0000256" key="2">
    <source>
        <dbReference type="ARBA" id="ARBA00007193"/>
    </source>
</evidence>
<dbReference type="Gene3D" id="1.10.510.10">
    <property type="entry name" value="Transferase(Phosphotransferase) domain 1"/>
    <property type="match status" value="1"/>
</dbReference>
<dbReference type="InterPro" id="IPR000719">
    <property type="entry name" value="Prot_kinase_dom"/>
</dbReference>
<feature type="domain" description="Protein kinase" evidence="23">
    <location>
        <begin position="1"/>
        <end position="187"/>
    </location>
</feature>
<dbReference type="Gene3D" id="1.10.287.770">
    <property type="entry name" value="YojJ-like"/>
    <property type="match status" value="1"/>
</dbReference>
<keyword evidence="15 21" id="KW-0407">Ion channel</keyword>
<keyword evidence="9" id="KW-0067">ATP-binding</keyword>
<dbReference type="SUPFAM" id="SSF56112">
    <property type="entry name" value="Protein kinase-like (PK-like)"/>
    <property type="match status" value="1"/>
</dbReference>
<dbReference type="Pfam" id="PF00858">
    <property type="entry name" value="ASC"/>
    <property type="match status" value="1"/>
</dbReference>
<keyword evidence="25" id="KW-1185">Reference proteome</keyword>
<dbReference type="OrthoDB" id="671821at2759"/>
<keyword evidence="4 21" id="KW-0894">Sodium channel</keyword>
<evidence type="ECO:0000256" key="19">
    <source>
        <dbReference type="ARBA" id="ARBA00049299"/>
    </source>
</evidence>
<evidence type="ECO:0000256" key="21">
    <source>
        <dbReference type="RuleBase" id="RU000679"/>
    </source>
</evidence>
<keyword evidence="10 22" id="KW-1133">Transmembrane helix</keyword>
<evidence type="ECO:0000256" key="13">
    <source>
        <dbReference type="ARBA" id="ARBA00023136"/>
    </source>
</evidence>
<dbReference type="AlphaFoldDB" id="A0A7R9KKL6"/>
<evidence type="ECO:0000256" key="18">
    <source>
        <dbReference type="ARBA" id="ARBA00049014"/>
    </source>
</evidence>
<evidence type="ECO:0000259" key="23">
    <source>
        <dbReference type="PROSITE" id="PS50011"/>
    </source>
</evidence>
<dbReference type="Pfam" id="PF00069">
    <property type="entry name" value="Pkinase"/>
    <property type="match status" value="1"/>
</dbReference>
<evidence type="ECO:0000256" key="10">
    <source>
        <dbReference type="ARBA" id="ARBA00022989"/>
    </source>
</evidence>
<feature type="transmembrane region" description="Helical" evidence="22">
    <location>
        <begin position="158"/>
        <end position="181"/>
    </location>
</feature>
<gene>
    <name evidence="24" type="ORF">OSB1V03_LOCUS5377</name>
</gene>
<evidence type="ECO:0000256" key="6">
    <source>
        <dbReference type="ARBA" id="ARBA00022692"/>
    </source>
</evidence>
<sequence>MSNRIVKLCDFGLAIDHDINRHTASRYEHSIAGTLGYMAPEVLSGRQYNYKSDIYSLYLIGEELFGIDFQSLNFQSEYSAGHSTVDCKRVCGESPDCYHEYYQIVQTETYYPWPTNVTGADQTVHVFEFTAPSLPMQTYRQNPALSLTEYLCLVSGIFSLWFGFSLLFVSDLCVSSMVTLYRKYNQQ</sequence>
<dbReference type="GO" id="GO:0005524">
    <property type="term" value="F:ATP binding"/>
    <property type="evidence" value="ECO:0007669"/>
    <property type="project" value="UniProtKB-KW"/>
</dbReference>
<keyword evidence="5" id="KW-0808">Transferase</keyword>
<dbReference type="EMBL" id="OC857261">
    <property type="protein sequence ID" value="CAD7624939.1"/>
    <property type="molecule type" value="Genomic_DNA"/>
</dbReference>
<dbReference type="GO" id="GO:0005272">
    <property type="term" value="F:sodium channel activity"/>
    <property type="evidence" value="ECO:0007669"/>
    <property type="project" value="UniProtKB-KW"/>
</dbReference>
<protein>
    <recommendedName>
        <fullName evidence="17">mitogen-activated protein kinase kinase</fullName>
        <ecNumber evidence="17">2.7.12.2</ecNumber>
    </recommendedName>
</protein>
<evidence type="ECO:0000256" key="17">
    <source>
        <dbReference type="ARBA" id="ARBA00038999"/>
    </source>
</evidence>
<comment type="subcellular location">
    <subcellularLocation>
        <location evidence="1">Membrane</location>
        <topology evidence="1">Multi-pass membrane protein</topology>
    </subcellularLocation>
</comment>
<keyword evidence="12 21" id="KW-0406">Ion transport</keyword>
<feature type="non-terminal residue" evidence="24">
    <location>
        <position position="1"/>
    </location>
</feature>
<dbReference type="Proteomes" id="UP000759131">
    <property type="component" value="Unassembled WGS sequence"/>
</dbReference>
<dbReference type="InterPro" id="IPR011009">
    <property type="entry name" value="Kinase-like_dom_sf"/>
</dbReference>
<dbReference type="InterPro" id="IPR001873">
    <property type="entry name" value="ENaC"/>
</dbReference>
<evidence type="ECO:0000256" key="12">
    <source>
        <dbReference type="ARBA" id="ARBA00023065"/>
    </source>
</evidence>
<comment type="catalytic activity">
    <reaction evidence="20">
        <text>L-tyrosyl-[protein] + ATP = O-phospho-L-tyrosyl-[protein] + ADP + H(+)</text>
        <dbReference type="Rhea" id="RHEA:10596"/>
        <dbReference type="Rhea" id="RHEA-COMP:10136"/>
        <dbReference type="Rhea" id="RHEA-COMP:20101"/>
        <dbReference type="ChEBI" id="CHEBI:15378"/>
        <dbReference type="ChEBI" id="CHEBI:30616"/>
        <dbReference type="ChEBI" id="CHEBI:46858"/>
        <dbReference type="ChEBI" id="CHEBI:61978"/>
        <dbReference type="ChEBI" id="CHEBI:456216"/>
        <dbReference type="EC" id="2.7.12.2"/>
    </reaction>
</comment>
<evidence type="ECO:0000256" key="16">
    <source>
        <dbReference type="ARBA" id="ARBA00038035"/>
    </source>
</evidence>
<organism evidence="24">
    <name type="scientific">Medioppia subpectinata</name>
    <dbReference type="NCBI Taxonomy" id="1979941"/>
    <lineage>
        <taxon>Eukaryota</taxon>
        <taxon>Metazoa</taxon>
        <taxon>Ecdysozoa</taxon>
        <taxon>Arthropoda</taxon>
        <taxon>Chelicerata</taxon>
        <taxon>Arachnida</taxon>
        <taxon>Acari</taxon>
        <taxon>Acariformes</taxon>
        <taxon>Sarcoptiformes</taxon>
        <taxon>Oribatida</taxon>
        <taxon>Brachypylina</taxon>
        <taxon>Oppioidea</taxon>
        <taxon>Oppiidae</taxon>
        <taxon>Medioppia</taxon>
    </lineage>
</organism>
<dbReference type="PANTHER" id="PTHR48013:SF9">
    <property type="entry name" value="DUAL SPECIFICITY MITOGEN-ACTIVATED PROTEIN KINASE KINASE 5"/>
    <property type="match status" value="1"/>
</dbReference>
<proteinExistence type="inferred from homology"/>